<keyword evidence="2" id="KW-1185">Reference proteome</keyword>
<organism evidence="1 2">
    <name type="scientific">Periplaneta americana</name>
    <name type="common">American cockroach</name>
    <name type="synonym">Blatta americana</name>
    <dbReference type="NCBI Taxonomy" id="6978"/>
    <lineage>
        <taxon>Eukaryota</taxon>
        <taxon>Metazoa</taxon>
        <taxon>Ecdysozoa</taxon>
        <taxon>Arthropoda</taxon>
        <taxon>Hexapoda</taxon>
        <taxon>Insecta</taxon>
        <taxon>Pterygota</taxon>
        <taxon>Neoptera</taxon>
        <taxon>Polyneoptera</taxon>
        <taxon>Dictyoptera</taxon>
        <taxon>Blattodea</taxon>
        <taxon>Blattoidea</taxon>
        <taxon>Blattidae</taxon>
        <taxon>Blattinae</taxon>
        <taxon>Periplaneta</taxon>
    </lineage>
</organism>
<dbReference type="Proteomes" id="UP001148838">
    <property type="component" value="Unassembled WGS sequence"/>
</dbReference>
<accession>A0ABQ8SQK9</accession>
<dbReference type="PANTHER" id="PTHR47027">
    <property type="entry name" value="REVERSE TRANSCRIPTASE DOMAIN-CONTAINING PROTEIN"/>
    <property type="match status" value="1"/>
</dbReference>
<evidence type="ECO:0000313" key="2">
    <source>
        <dbReference type="Proteomes" id="UP001148838"/>
    </source>
</evidence>
<protein>
    <recommendedName>
        <fullName evidence="3">Reverse transcriptase domain-containing protein</fullName>
    </recommendedName>
</protein>
<reference evidence="1 2" key="1">
    <citation type="journal article" date="2022" name="Allergy">
        <title>Genome assembly and annotation of Periplaneta americana reveal a comprehensive cockroach allergen profile.</title>
        <authorList>
            <person name="Wang L."/>
            <person name="Xiong Q."/>
            <person name="Saelim N."/>
            <person name="Wang L."/>
            <person name="Nong W."/>
            <person name="Wan A.T."/>
            <person name="Shi M."/>
            <person name="Liu X."/>
            <person name="Cao Q."/>
            <person name="Hui J.H.L."/>
            <person name="Sookrung N."/>
            <person name="Leung T.F."/>
            <person name="Tungtrongchitr A."/>
            <person name="Tsui S.K.W."/>
        </authorList>
    </citation>
    <scope>NUCLEOTIDE SEQUENCE [LARGE SCALE GENOMIC DNA]</scope>
    <source>
        <strain evidence="1">PWHHKU_190912</strain>
    </source>
</reference>
<proteinExistence type="predicted"/>
<comment type="caution">
    <text evidence="1">The sequence shown here is derived from an EMBL/GenBank/DDBJ whole genome shotgun (WGS) entry which is preliminary data.</text>
</comment>
<evidence type="ECO:0008006" key="3">
    <source>
        <dbReference type="Google" id="ProtNLM"/>
    </source>
</evidence>
<dbReference type="PANTHER" id="PTHR47027:SF29">
    <property type="entry name" value="C2H2-TYPE DOMAIN-CONTAINING PROTEIN"/>
    <property type="match status" value="1"/>
</dbReference>
<dbReference type="EMBL" id="JAJSOF020000023">
    <property type="protein sequence ID" value="KAJ4436010.1"/>
    <property type="molecule type" value="Genomic_DNA"/>
</dbReference>
<name>A0ABQ8SQK9_PERAM</name>
<evidence type="ECO:0000313" key="1">
    <source>
        <dbReference type="EMBL" id="KAJ4436010.1"/>
    </source>
</evidence>
<sequence>MCSFVLLSGKLFNDPVVEVQNLMEMLLVNRVESQRIQPILTHGVSEKFFILFNVLKLRSDSAVETGRLHPKSDQIVVTAEIRHKLREMGTASMTTGLLSGRRPGTRNSATFEMGRVCSTYGRIQKCIWSVSWEAGGRPRRRWEDNIKMDLREVGYDDRDWINLAQDRMAGLCEGGNEPPGSLKANKLWGYLHHNTLERKLNGGLHCAVKYGVEGKDRSARIVLLSCRVCMSDRSTRGVASSESGSRLKEEVDVNKTNRSIRIGYLFCSLSYDVCAIPTRWATLCHSDHTFRKTRNFCVVVLSAEPTTRGLLFCGRLKSISITDNHTASLASICCRQFKKASVVFKVVAAASGRRVVLSDRRQRQFCGCSVDDTDHIATDVDNDFSLRRNIVHSNFDSKYPKDSNLRAEKLKTLKMTGDVTGLSIFGPEIKNLKNELIGLQQDSEREDLEYAIGKVQDNREGLELNGLHQLLVYADDVNMLGENPQTTRENTEILLEASKAIGLEVNPEKTKCMIMSRDQNIVRNGNIKIADLSFEEVEKFKYLRATVTNINDTREEINCRITIGNACYYSVEKVLLSSLLSKNLKVRIYKAVILSVVLYGCEARTLTLREEQRLRVFENKVLREIFGVKRDEVTGEW</sequence>
<gene>
    <name evidence="1" type="ORF">ANN_18634</name>
</gene>